<dbReference type="PANTHER" id="PTHR33446:SF2">
    <property type="entry name" value="PROTEIN TONB"/>
    <property type="match status" value="1"/>
</dbReference>
<evidence type="ECO:0000259" key="12">
    <source>
        <dbReference type="PROSITE" id="PS52015"/>
    </source>
</evidence>
<protein>
    <submittedName>
        <fullName evidence="13">Energy transducer TonB</fullName>
    </submittedName>
</protein>
<evidence type="ECO:0000256" key="2">
    <source>
        <dbReference type="ARBA" id="ARBA00006555"/>
    </source>
</evidence>
<feature type="domain" description="TonB C-terminal" evidence="12">
    <location>
        <begin position="78"/>
        <end position="173"/>
    </location>
</feature>
<keyword evidence="9 11" id="KW-0472">Membrane</keyword>
<organism evidence="13 14">
    <name type="scientific">Sphingomonas liriopis</name>
    <dbReference type="NCBI Taxonomy" id="2949094"/>
    <lineage>
        <taxon>Bacteria</taxon>
        <taxon>Pseudomonadati</taxon>
        <taxon>Pseudomonadota</taxon>
        <taxon>Alphaproteobacteria</taxon>
        <taxon>Sphingomonadales</taxon>
        <taxon>Sphingomonadaceae</taxon>
        <taxon>Sphingomonas</taxon>
    </lineage>
</organism>
<feature type="transmembrane region" description="Helical" evidence="11">
    <location>
        <begin position="34"/>
        <end position="57"/>
    </location>
</feature>
<dbReference type="GO" id="GO:0055085">
    <property type="term" value="P:transmembrane transport"/>
    <property type="evidence" value="ECO:0007669"/>
    <property type="project" value="InterPro"/>
</dbReference>
<evidence type="ECO:0000256" key="5">
    <source>
        <dbReference type="ARBA" id="ARBA00022519"/>
    </source>
</evidence>
<dbReference type="NCBIfam" id="TIGR01352">
    <property type="entry name" value="tonB_Cterm"/>
    <property type="match status" value="1"/>
</dbReference>
<dbReference type="SUPFAM" id="SSF74653">
    <property type="entry name" value="TolA/TonB C-terminal domain"/>
    <property type="match status" value="1"/>
</dbReference>
<dbReference type="Proteomes" id="UP001139486">
    <property type="component" value="Unassembled WGS sequence"/>
</dbReference>
<evidence type="ECO:0000256" key="11">
    <source>
        <dbReference type="SAM" id="Phobius"/>
    </source>
</evidence>
<feature type="region of interest" description="Disordered" evidence="10">
    <location>
        <begin position="67"/>
        <end position="88"/>
    </location>
</feature>
<accession>A0A9X2I122</accession>
<evidence type="ECO:0000313" key="14">
    <source>
        <dbReference type="Proteomes" id="UP001139486"/>
    </source>
</evidence>
<reference evidence="13" key="1">
    <citation type="submission" date="2022-05" db="EMBL/GenBank/DDBJ databases">
        <title>Sphingomonas sp. strain RP10 Genome sequencing and assembly.</title>
        <authorList>
            <person name="Kim I."/>
        </authorList>
    </citation>
    <scope>NUCLEOTIDE SEQUENCE</scope>
    <source>
        <strain evidence="13">RP10</strain>
    </source>
</reference>
<evidence type="ECO:0000313" key="13">
    <source>
        <dbReference type="EMBL" id="MCP3736535.1"/>
    </source>
</evidence>
<dbReference type="InterPro" id="IPR037682">
    <property type="entry name" value="TonB_C"/>
</dbReference>
<dbReference type="InterPro" id="IPR051045">
    <property type="entry name" value="TonB-dependent_transducer"/>
</dbReference>
<dbReference type="Pfam" id="PF03544">
    <property type="entry name" value="TonB_C"/>
    <property type="match status" value="1"/>
</dbReference>
<keyword evidence="8 11" id="KW-1133">Transmembrane helix</keyword>
<dbReference type="Gene3D" id="3.30.1150.10">
    <property type="match status" value="1"/>
</dbReference>
<keyword evidence="7" id="KW-0653">Protein transport</keyword>
<evidence type="ECO:0000256" key="8">
    <source>
        <dbReference type="ARBA" id="ARBA00022989"/>
    </source>
</evidence>
<keyword evidence="5" id="KW-0997">Cell inner membrane</keyword>
<gene>
    <name evidence="13" type="ORF">M9979_16840</name>
</gene>
<comment type="subcellular location">
    <subcellularLocation>
        <location evidence="1">Cell inner membrane</location>
        <topology evidence="1">Single-pass membrane protein</topology>
        <orientation evidence="1">Periplasmic side</orientation>
    </subcellularLocation>
</comment>
<keyword evidence="6 11" id="KW-0812">Transmembrane</keyword>
<dbReference type="RefSeq" id="WP_254290546.1">
    <property type="nucleotide sequence ID" value="NZ_JAMLDY010000031.1"/>
</dbReference>
<evidence type="ECO:0000256" key="1">
    <source>
        <dbReference type="ARBA" id="ARBA00004383"/>
    </source>
</evidence>
<dbReference type="GO" id="GO:0031992">
    <property type="term" value="F:energy transducer activity"/>
    <property type="evidence" value="ECO:0007669"/>
    <property type="project" value="TreeGrafter"/>
</dbReference>
<evidence type="ECO:0000256" key="4">
    <source>
        <dbReference type="ARBA" id="ARBA00022475"/>
    </source>
</evidence>
<evidence type="ECO:0000256" key="6">
    <source>
        <dbReference type="ARBA" id="ARBA00022692"/>
    </source>
</evidence>
<dbReference type="InterPro" id="IPR006260">
    <property type="entry name" value="TonB/TolA_C"/>
</dbReference>
<evidence type="ECO:0000256" key="9">
    <source>
        <dbReference type="ARBA" id="ARBA00023136"/>
    </source>
</evidence>
<keyword evidence="3" id="KW-0813">Transport</keyword>
<keyword evidence="4" id="KW-1003">Cell membrane</keyword>
<evidence type="ECO:0000256" key="10">
    <source>
        <dbReference type="SAM" id="MobiDB-lite"/>
    </source>
</evidence>
<dbReference type="GO" id="GO:0098797">
    <property type="term" value="C:plasma membrane protein complex"/>
    <property type="evidence" value="ECO:0007669"/>
    <property type="project" value="TreeGrafter"/>
</dbReference>
<dbReference type="PROSITE" id="PS52015">
    <property type="entry name" value="TONB_CTD"/>
    <property type="match status" value="1"/>
</dbReference>
<dbReference type="PANTHER" id="PTHR33446">
    <property type="entry name" value="PROTEIN TONB-RELATED"/>
    <property type="match status" value="1"/>
</dbReference>
<name>A0A9X2I122_9SPHN</name>
<evidence type="ECO:0000256" key="7">
    <source>
        <dbReference type="ARBA" id="ARBA00022927"/>
    </source>
</evidence>
<comment type="caution">
    <text evidence="13">The sequence shown here is derived from an EMBL/GenBank/DDBJ whole genome shotgun (WGS) entry which is preliminary data.</text>
</comment>
<dbReference type="EMBL" id="JAMLDY010000031">
    <property type="protein sequence ID" value="MCP3736535.1"/>
    <property type="molecule type" value="Genomic_DNA"/>
</dbReference>
<dbReference type="GO" id="GO:0015031">
    <property type="term" value="P:protein transport"/>
    <property type="evidence" value="ECO:0007669"/>
    <property type="project" value="UniProtKB-KW"/>
</dbReference>
<keyword evidence="14" id="KW-1185">Reference proteome</keyword>
<proteinExistence type="inferred from homology"/>
<evidence type="ECO:0000256" key="3">
    <source>
        <dbReference type="ARBA" id="ARBA00022448"/>
    </source>
</evidence>
<comment type="similarity">
    <text evidence="2">Belongs to the TonB family.</text>
</comment>
<sequence>MIDEEGEPRSHVLQADVRPTPQVRRRWSGNGRGLMIGIIGMLAVLLVALMVTAAWFAQRAFDAVENAGDTDHQAPPRTSNSMNPADWISQDDYPAEALRNNEQGTVRIAWSVTPAGRVHDCHVEQSSGHRSLDAAACRAITRNGLYPPTPANAPPRTFTRRVVWKIPEDGPAVSPGQLYVPGKPIDVATTHMDHFASEVAITVGYDGKVERCRVVAARPSVAGDPCLATPPGMAMGPGFVRNGKPIKAVLHRRMESRTTFE</sequence>
<dbReference type="AlphaFoldDB" id="A0A9X2I122"/>